<dbReference type="Pfam" id="PF00454">
    <property type="entry name" value="PI3_PI4_kinase"/>
    <property type="match status" value="1"/>
</dbReference>
<dbReference type="InterPro" id="IPR001263">
    <property type="entry name" value="PI3K_accessory_dom"/>
</dbReference>
<evidence type="ECO:0000256" key="1">
    <source>
        <dbReference type="ARBA" id="ARBA00004184"/>
    </source>
</evidence>
<dbReference type="SMART" id="SM00145">
    <property type="entry name" value="PI3Ka"/>
    <property type="match status" value="1"/>
</dbReference>
<reference evidence="14" key="1">
    <citation type="submission" date="2023-08" db="EMBL/GenBank/DDBJ databases">
        <authorList>
            <person name="Audoor S."/>
            <person name="Bilcke G."/>
        </authorList>
    </citation>
    <scope>NUCLEOTIDE SEQUENCE</scope>
</reference>
<keyword evidence="15" id="KW-1185">Reference proteome</keyword>
<evidence type="ECO:0000256" key="10">
    <source>
        <dbReference type="SAM" id="MobiDB-lite"/>
    </source>
</evidence>
<feature type="region of interest" description="Disordered" evidence="10">
    <location>
        <begin position="1"/>
        <end position="21"/>
    </location>
</feature>
<dbReference type="SUPFAM" id="SSF48371">
    <property type="entry name" value="ARM repeat"/>
    <property type="match status" value="1"/>
</dbReference>
<dbReference type="InterPro" id="IPR008290">
    <property type="entry name" value="PI3K_Vps34"/>
</dbReference>
<dbReference type="Pfam" id="PF00792">
    <property type="entry name" value="PI3K_C2"/>
    <property type="match status" value="1"/>
</dbReference>
<protein>
    <recommendedName>
        <fullName evidence="2">phosphatidylinositol 3-kinase</fullName>
        <ecNumber evidence="2">2.7.1.137</ecNumber>
    </recommendedName>
</protein>
<dbReference type="InterPro" id="IPR035892">
    <property type="entry name" value="C2_domain_sf"/>
</dbReference>
<dbReference type="PROSITE" id="PS51547">
    <property type="entry name" value="C2_PI3K"/>
    <property type="match status" value="1"/>
</dbReference>
<evidence type="ECO:0000256" key="7">
    <source>
        <dbReference type="ARBA" id="ARBA00023136"/>
    </source>
</evidence>
<dbReference type="GO" id="GO:0000407">
    <property type="term" value="C:phagophore assembly site"/>
    <property type="evidence" value="ECO:0007669"/>
    <property type="project" value="TreeGrafter"/>
</dbReference>
<evidence type="ECO:0000256" key="2">
    <source>
        <dbReference type="ARBA" id="ARBA00012073"/>
    </source>
</evidence>
<dbReference type="SUPFAM" id="SSF56112">
    <property type="entry name" value="Protein kinase-like (PK-like)"/>
    <property type="match status" value="1"/>
</dbReference>
<dbReference type="InterPro" id="IPR002420">
    <property type="entry name" value="PI3K-type_C2_dom"/>
</dbReference>
<dbReference type="SMART" id="SM00146">
    <property type="entry name" value="PI3Kc"/>
    <property type="match status" value="1"/>
</dbReference>
<evidence type="ECO:0000313" key="15">
    <source>
        <dbReference type="Proteomes" id="UP001295423"/>
    </source>
</evidence>
<dbReference type="GO" id="GO:0005524">
    <property type="term" value="F:ATP binding"/>
    <property type="evidence" value="ECO:0007669"/>
    <property type="project" value="UniProtKB-UniRule"/>
</dbReference>
<evidence type="ECO:0000256" key="8">
    <source>
        <dbReference type="PIRNR" id="PIRNR000587"/>
    </source>
</evidence>
<dbReference type="SUPFAM" id="SSF49562">
    <property type="entry name" value="C2 domain (Calcium/lipid-binding domain, CaLB)"/>
    <property type="match status" value="1"/>
</dbReference>
<name>A0AAD2GCH1_9STRA</name>
<evidence type="ECO:0000259" key="13">
    <source>
        <dbReference type="PROSITE" id="PS51547"/>
    </source>
</evidence>
<dbReference type="GO" id="GO:0034271">
    <property type="term" value="C:phosphatidylinositol 3-kinase complex, class III, type I"/>
    <property type="evidence" value="ECO:0007669"/>
    <property type="project" value="TreeGrafter"/>
</dbReference>
<sequence>MPIRTNVMGMPPTTSGPAGMSDEKSNWVNVAWMPHSCLSQTSHLCLSVRSVLTLMEQHCEIEEWQVRVTVHGAAGLSLVPVATTTSTAPRLLIKDFWQSHENGMFDKDAEWLPLVSSASHICKFDSVIHIPIRWRDLPRDAYLLFEVLGYCDKVLYQSIMPMFDAYGKMQSGLTKLDLTPPSHGMDRFNEGLLPPPQKGDNTEWQIDDPVWKASKILDQLERMEKSKADATTNRGGFKTFGEIQSVPWLDKMTKDYCEQTLSEARAENEYRPVYDTDTVSAHLIVELPTYDVPVMHEETFYPVAQHGPSGTVTPLDLALYQQRKVPAGKPSQFHPLRAVPFLDYENENDNPVEDKYRALAHDLLRGLVDPALKPDRVQRDQLAAIIASPSHQPTREEKDLLWRFRFSLVDNRRALAKFLLAVEWTVESEVVQAAELLEQWRKRSPIMVTDALKLLGKQVAYQTNLVRAYAIDTLAAAPDEELSLYLLQLVQALKFENIQETGSNTMTQESEASLANFLILRAAKNIQLATYLYWYLKVELQDPTHGARYTEVFSQLELVLAQTPFTRSKKREQKSLLDASTPMKKVEKAAEEMVAVPFKNIVDSVSKKVDKVSKKIGSSLKLTDLESQAIDGSLNKKGAKSVWDVLKAQDVFISGVMDAQLSCGSKGKKDAKEAHIRSVLSKEGYDKNHTRDSFPLPCAPEVQVHGLNSQTAKIFKSAVYPALIEFHIESIAAKGDFGMESSQKDTSRSKYAGQNPLAHQSIYKVIVKTGDDLRQDQLAMMMIKLMDGLLKRASLDLCLTPYSIIATSPTSGLVEFVGGSMPVSAVLANHNNSVMQYFQAVAPQKGAKYDIRPDVLSSYIRSCAGYCVLTYILGVGDRHLDNILICKTGHFFHIDFGFMFGRDPKPLPPAFRLTREMVEGMGGLESTEYRQFCSLACQAFNALRKNAGLVLNLLSLMSDAGIEDLSNNPSADPEGVIAKVEERFRLDLTDEQAERFFLNLIGETLAAIAPRVMDVFHSIAVARR</sequence>
<dbReference type="CDD" id="cd00870">
    <property type="entry name" value="PI3Ka_III"/>
    <property type="match status" value="1"/>
</dbReference>
<comment type="subcellular location">
    <subcellularLocation>
        <location evidence="1">Endomembrane system</location>
        <topology evidence="1">Peripheral membrane protein</topology>
    </subcellularLocation>
</comment>
<dbReference type="Pfam" id="PF00613">
    <property type="entry name" value="PI3Ka"/>
    <property type="match status" value="1"/>
</dbReference>
<dbReference type="Proteomes" id="UP001295423">
    <property type="component" value="Unassembled WGS sequence"/>
</dbReference>
<keyword evidence="7" id="KW-0472">Membrane</keyword>
<dbReference type="GO" id="GO:0005768">
    <property type="term" value="C:endosome"/>
    <property type="evidence" value="ECO:0007669"/>
    <property type="project" value="TreeGrafter"/>
</dbReference>
<dbReference type="GO" id="GO:0034272">
    <property type="term" value="C:phosphatidylinositol 3-kinase complex, class III, type II"/>
    <property type="evidence" value="ECO:0007669"/>
    <property type="project" value="TreeGrafter"/>
</dbReference>
<dbReference type="EMBL" id="CAKOGP040002424">
    <property type="protein sequence ID" value="CAJ1969572.1"/>
    <property type="molecule type" value="Genomic_DNA"/>
</dbReference>
<keyword evidence="3 8" id="KW-0808">Transferase</keyword>
<dbReference type="PROSITE" id="PS00916">
    <property type="entry name" value="PI3_4_KINASE_2"/>
    <property type="match status" value="1"/>
</dbReference>
<dbReference type="Gene3D" id="3.30.1010.10">
    <property type="entry name" value="Phosphatidylinositol 3-kinase Catalytic Subunit, Chain A, domain 4"/>
    <property type="match status" value="1"/>
</dbReference>
<comment type="caution">
    <text evidence="14">The sequence shown here is derived from an EMBL/GenBank/DDBJ whole genome shotgun (WGS) entry which is preliminary data.</text>
</comment>
<dbReference type="AlphaFoldDB" id="A0AAD2GCH1"/>
<dbReference type="InterPro" id="IPR016024">
    <property type="entry name" value="ARM-type_fold"/>
</dbReference>
<dbReference type="PANTHER" id="PTHR10048:SF7">
    <property type="entry name" value="PHOSPHATIDYLINOSITOL 3-KINASE CATALYTIC SUBUNIT TYPE 3"/>
    <property type="match status" value="1"/>
</dbReference>
<evidence type="ECO:0000256" key="9">
    <source>
        <dbReference type="PROSITE-ProRule" id="PRU00880"/>
    </source>
</evidence>
<dbReference type="FunFam" id="1.10.1070.11:FF:000002">
    <property type="entry name" value="Phosphatidylinositol 3-kinase catalytic subunit type 3"/>
    <property type="match status" value="1"/>
</dbReference>
<dbReference type="InterPro" id="IPR036940">
    <property type="entry name" value="PI3/4_kinase_cat_sf"/>
</dbReference>
<evidence type="ECO:0000256" key="6">
    <source>
        <dbReference type="ARBA" id="ARBA00022840"/>
    </source>
</evidence>
<dbReference type="GO" id="GO:0000045">
    <property type="term" value="P:autophagosome assembly"/>
    <property type="evidence" value="ECO:0007669"/>
    <property type="project" value="TreeGrafter"/>
</dbReference>
<dbReference type="GO" id="GO:0005777">
    <property type="term" value="C:peroxisome"/>
    <property type="evidence" value="ECO:0007669"/>
    <property type="project" value="TreeGrafter"/>
</dbReference>
<keyword evidence="5 8" id="KW-0418">Kinase</keyword>
<evidence type="ECO:0000259" key="11">
    <source>
        <dbReference type="PROSITE" id="PS50290"/>
    </source>
</evidence>
<dbReference type="GO" id="GO:0016303">
    <property type="term" value="F:1-phosphatidylinositol-3-kinase activity"/>
    <property type="evidence" value="ECO:0007669"/>
    <property type="project" value="UniProtKB-EC"/>
</dbReference>
<evidence type="ECO:0000313" key="14">
    <source>
        <dbReference type="EMBL" id="CAJ1969572.1"/>
    </source>
</evidence>
<feature type="domain" description="C2 PI3K-type" evidence="13">
    <location>
        <begin position="46"/>
        <end position="224"/>
    </location>
</feature>
<dbReference type="InterPro" id="IPR018936">
    <property type="entry name" value="PI3/4_kinase_CS"/>
</dbReference>
<dbReference type="InterPro" id="IPR011009">
    <property type="entry name" value="Kinase-like_dom_sf"/>
</dbReference>
<feature type="domain" description="PIK helical" evidence="12">
    <location>
        <begin position="368"/>
        <end position="559"/>
    </location>
</feature>
<dbReference type="PIRSF" id="PIRSF000587">
    <property type="entry name" value="PI3K_Vps34"/>
    <property type="match status" value="1"/>
</dbReference>
<evidence type="ECO:0000256" key="3">
    <source>
        <dbReference type="ARBA" id="ARBA00022679"/>
    </source>
</evidence>
<comment type="similarity">
    <text evidence="8 9">Belongs to the PI3/PI4-kinase family.</text>
</comment>
<feature type="domain" description="PI3K/PI4K catalytic" evidence="11">
    <location>
        <begin position="736"/>
        <end position="1009"/>
    </location>
</feature>
<dbReference type="CDD" id="cd00896">
    <property type="entry name" value="PI3Kc_III"/>
    <property type="match status" value="1"/>
</dbReference>
<keyword evidence="6 8" id="KW-0067">ATP-binding</keyword>
<evidence type="ECO:0000259" key="12">
    <source>
        <dbReference type="PROSITE" id="PS51545"/>
    </source>
</evidence>
<dbReference type="PANTHER" id="PTHR10048">
    <property type="entry name" value="PHOSPHATIDYLINOSITOL KINASE"/>
    <property type="match status" value="1"/>
</dbReference>
<dbReference type="GO" id="GO:0006897">
    <property type="term" value="P:endocytosis"/>
    <property type="evidence" value="ECO:0007669"/>
    <property type="project" value="TreeGrafter"/>
</dbReference>
<dbReference type="Gene3D" id="1.10.1070.11">
    <property type="entry name" value="Phosphatidylinositol 3-/4-kinase, catalytic domain"/>
    <property type="match status" value="1"/>
</dbReference>
<dbReference type="InterPro" id="IPR015433">
    <property type="entry name" value="PI3/4_kinase"/>
</dbReference>
<dbReference type="InterPro" id="IPR000403">
    <property type="entry name" value="PI3/4_kinase_cat_dom"/>
</dbReference>
<dbReference type="Gene3D" id="1.25.40.70">
    <property type="entry name" value="Phosphatidylinositol 3-kinase, accessory domain (PIK)"/>
    <property type="match status" value="1"/>
</dbReference>
<dbReference type="FunFam" id="3.30.1010.10:FF:000016">
    <property type="entry name" value="Phosphatidylinositol 3-kinase catalytic subunit type 3"/>
    <property type="match status" value="1"/>
</dbReference>
<gene>
    <name evidence="14" type="ORF">CYCCA115_LOCUS23779</name>
</gene>
<evidence type="ECO:0000256" key="5">
    <source>
        <dbReference type="ARBA" id="ARBA00022777"/>
    </source>
</evidence>
<accession>A0AAD2GCH1</accession>
<keyword evidence="4 8" id="KW-0547">Nucleotide-binding</keyword>
<dbReference type="InterPro" id="IPR057756">
    <property type="entry name" value="PI3-kinase_type3/VPS34_cat"/>
</dbReference>
<dbReference type="EC" id="2.7.1.137" evidence="2"/>
<organism evidence="14 15">
    <name type="scientific">Cylindrotheca closterium</name>
    <dbReference type="NCBI Taxonomy" id="2856"/>
    <lineage>
        <taxon>Eukaryota</taxon>
        <taxon>Sar</taxon>
        <taxon>Stramenopiles</taxon>
        <taxon>Ochrophyta</taxon>
        <taxon>Bacillariophyta</taxon>
        <taxon>Bacillariophyceae</taxon>
        <taxon>Bacillariophycidae</taxon>
        <taxon>Bacillariales</taxon>
        <taxon>Bacillariaceae</taxon>
        <taxon>Cylindrotheca</taxon>
    </lineage>
</organism>
<proteinExistence type="inferred from homology"/>
<evidence type="ECO:0000256" key="4">
    <source>
        <dbReference type="ARBA" id="ARBA00022741"/>
    </source>
</evidence>
<dbReference type="PROSITE" id="PS50290">
    <property type="entry name" value="PI3_4_KINASE_3"/>
    <property type="match status" value="1"/>
</dbReference>
<dbReference type="GO" id="GO:0048015">
    <property type="term" value="P:phosphatidylinositol-mediated signaling"/>
    <property type="evidence" value="ECO:0007669"/>
    <property type="project" value="TreeGrafter"/>
</dbReference>
<dbReference type="PROSITE" id="PS51545">
    <property type="entry name" value="PIK_HELICAL"/>
    <property type="match status" value="1"/>
</dbReference>
<dbReference type="InterPro" id="IPR042236">
    <property type="entry name" value="PI3K_accessory_sf"/>
</dbReference>